<keyword evidence="1" id="KW-1133">Transmembrane helix</keyword>
<dbReference type="Proteomes" id="UP000219182">
    <property type="component" value="Unassembled WGS sequence"/>
</dbReference>
<accession>A0A2A6F9W9</accession>
<dbReference type="RefSeq" id="WP_097576175.1">
    <property type="nucleotide sequence ID" value="NZ_NWQG01000178.1"/>
</dbReference>
<dbReference type="AlphaFoldDB" id="A0A2A6F9W9"/>
<comment type="caution">
    <text evidence="2">The sequence shown here is derived from an EMBL/GenBank/DDBJ whole genome shotgun (WGS) entry which is preliminary data.</text>
</comment>
<dbReference type="EMBL" id="NWQG01000178">
    <property type="protein sequence ID" value="PDQ18562.1"/>
    <property type="molecule type" value="Genomic_DNA"/>
</dbReference>
<sequence length="73" mass="8065">MTEEPLAGDEEKPLAQENYWETAEWGPWPTRRNNFLAAGLASVFVLVLVTAVTLVMLIHYDGGALTSLVANFE</sequence>
<name>A0A2A6F9W9_9HYPH</name>
<evidence type="ECO:0000256" key="1">
    <source>
        <dbReference type="SAM" id="Phobius"/>
    </source>
</evidence>
<gene>
    <name evidence="2" type="ORF">CN311_24075</name>
</gene>
<evidence type="ECO:0000313" key="2">
    <source>
        <dbReference type="EMBL" id="PDQ18562.1"/>
    </source>
</evidence>
<feature type="transmembrane region" description="Helical" evidence="1">
    <location>
        <begin position="35"/>
        <end position="58"/>
    </location>
</feature>
<reference evidence="2 3" key="1">
    <citation type="submission" date="2017-09" db="EMBL/GenBank/DDBJ databases">
        <title>Mesorhizobum sanjuanii sp. nov. isolated from nodules of Lotus tenuis in saline-alkaline lowlands of Flooding Pampa.</title>
        <authorList>
            <person name="Sannazzaro A.I."/>
            <person name="Torres Tejerizo G.A."/>
            <person name="Fontana F."/>
            <person name="Cumpa Velazquez L.M."/>
            <person name="Hansen L."/>
            <person name="Pistorio M."/>
            <person name="Estrella M.J."/>
        </authorList>
    </citation>
    <scope>NUCLEOTIDE SEQUENCE [LARGE SCALE GENOMIC DNA]</scope>
    <source>
        <strain evidence="2 3">BSA136</strain>
    </source>
</reference>
<organism evidence="2 3">
    <name type="scientific">Mesorhizobium sanjuanii</name>
    <dbReference type="NCBI Taxonomy" id="2037900"/>
    <lineage>
        <taxon>Bacteria</taxon>
        <taxon>Pseudomonadati</taxon>
        <taxon>Pseudomonadota</taxon>
        <taxon>Alphaproteobacteria</taxon>
        <taxon>Hyphomicrobiales</taxon>
        <taxon>Phyllobacteriaceae</taxon>
        <taxon>Mesorhizobium</taxon>
    </lineage>
</organism>
<keyword evidence="3" id="KW-1185">Reference proteome</keyword>
<keyword evidence="1" id="KW-0812">Transmembrane</keyword>
<protein>
    <submittedName>
        <fullName evidence="2">Uncharacterized protein</fullName>
    </submittedName>
</protein>
<keyword evidence="1" id="KW-0472">Membrane</keyword>
<evidence type="ECO:0000313" key="3">
    <source>
        <dbReference type="Proteomes" id="UP000219182"/>
    </source>
</evidence>
<proteinExistence type="predicted"/>